<name>A0AAN9ET83_CLITE</name>
<evidence type="ECO:0000313" key="8">
    <source>
        <dbReference type="EMBL" id="KAK7262081.1"/>
    </source>
</evidence>
<keyword evidence="2 6" id="KW-0812">Transmembrane</keyword>
<protein>
    <recommendedName>
        <fullName evidence="7">SLC26A/SulP transporter domain-containing protein</fullName>
    </recommendedName>
</protein>
<keyword evidence="9" id="KW-1185">Reference proteome</keyword>
<keyword evidence="3 6" id="KW-1133">Transmembrane helix</keyword>
<comment type="caution">
    <text evidence="8">The sequence shown here is derived from an EMBL/GenBank/DDBJ whole genome shotgun (WGS) entry which is preliminary data.</text>
</comment>
<dbReference type="PANTHER" id="PTHR11814">
    <property type="entry name" value="SULFATE TRANSPORTER"/>
    <property type="match status" value="1"/>
</dbReference>
<organism evidence="8 9">
    <name type="scientific">Clitoria ternatea</name>
    <name type="common">Butterfly pea</name>
    <dbReference type="NCBI Taxonomy" id="43366"/>
    <lineage>
        <taxon>Eukaryota</taxon>
        <taxon>Viridiplantae</taxon>
        <taxon>Streptophyta</taxon>
        <taxon>Embryophyta</taxon>
        <taxon>Tracheophyta</taxon>
        <taxon>Spermatophyta</taxon>
        <taxon>Magnoliopsida</taxon>
        <taxon>eudicotyledons</taxon>
        <taxon>Gunneridae</taxon>
        <taxon>Pentapetalae</taxon>
        <taxon>rosids</taxon>
        <taxon>fabids</taxon>
        <taxon>Fabales</taxon>
        <taxon>Fabaceae</taxon>
        <taxon>Papilionoideae</taxon>
        <taxon>50 kb inversion clade</taxon>
        <taxon>NPAAA clade</taxon>
        <taxon>indigoferoid/millettioid clade</taxon>
        <taxon>Phaseoleae</taxon>
        <taxon>Clitoria</taxon>
    </lineage>
</organism>
<feature type="domain" description="SLC26A/SulP transporter" evidence="7">
    <location>
        <begin position="50"/>
        <end position="105"/>
    </location>
</feature>
<dbReference type="EMBL" id="JAYKXN010000008">
    <property type="protein sequence ID" value="KAK7262081.1"/>
    <property type="molecule type" value="Genomic_DNA"/>
</dbReference>
<dbReference type="AlphaFoldDB" id="A0AAN9ET83"/>
<feature type="compositionally biased region" description="Basic and acidic residues" evidence="5">
    <location>
        <begin position="32"/>
        <end position="43"/>
    </location>
</feature>
<dbReference type="GO" id="GO:0016020">
    <property type="term" value="C:membrane"/>
    <property type="evidence" value="ECO:0007669"/>
    <property type="project" value="UniProtKB-SubCell"/>
</dbReference>
<dbReference type="Pfam" id="PF00916">
    <property type="entry name" value="Sulfate_transp"/>
    <property type="match status" value="1"/>
</dbReference>
<sequence>MKKCKKSCSPGGAVYGAGFAPERRGSGSFMFSEHRGEKSNKYTDRRHHRQLGWLIHFISHSVISGFTTASAIVIDLSQAKYFLGYEIDRSSKILPLVESIIAGADK</sequence>
<evidence type="ECO:0000259" key="7">
    <source>
        <dbReference type="Pfam" id="PF00916"/>
    </source>
</evidence>
<evidence type="ECO:0000256" key="4">
    <source>
        <dbReference type="ARBA" id="ARBA00023136"/>
    </source>
</evidence>
<reference evidence="8 9" key="1">
    <citation type="submission" date="2024-01" db="EMBL/GenBank/DDBJ databases">
        <title>The genomes of 5 underutilized Papilionoideae crops provide insights into root nodulation and disease resistance.</title>
        <authorList>
            <person name="Yuan L."/>
        </authorList>
    </citation>
    <scope>NUCLEOTIDE SEQUENCE [LARGE SCALE GENOMIC DNA]</scope>
    <source>
        <strain evidence="8">LY-2023</strain>
        <tissue evidence="8">Leaf</tissue>
    </source>
</reference>
<comment type="subcellular location">
    <subcellularLocation>
        <location evidence="1">Membrane</location>
        <topology evidence="1">Multi-pass membrane protein</topology>
    </subcellularLocation>
</comment>
<evidence type="ECO:0000256" key="3">
    <source>
        <dbReference type="ARBA" id="ARBA00022989"/>
    </source>
</evidence>
<evidence type="ECO:0000256" key="1">
    <source>
        <dbReference type="ARBA" id="ARBA00004141"/>
    </source>
</evidence>
<dbReference type="InterPro" id="IPR011547">
    <property type="entry name" value="SLC26A/SulP_dom"/>
</dbReference>
<evidence type="ECO:0000313" key="9">
    <source>
        <dbReference type="Proteomes" id="UP001359559"/>
    </source>
</evidence>
<feature type="region of interest" description="Disordered" evidence="5">
    <location>
        <begin position="1"/>
        <end position="43"/>
    </location>
</feature>
<proteinExistence type="predicted"/>
<evidence type="ECO:0000256" key="2">
    <source>
        <dbReference type="ARBA" id="ARBA00022692"/>
    </source>
</evidence>
<accession>A0AAN9ET83</accession>
<evidence type="ECO:0000256" key="5">
    <source>
        <dbReference type="SAM" id="MobiDB-lite"/>
    </source>
</evidence>
<keyword evidence="4 6" id="KW-0472">Membrane</keyword>
<feature type="transmembrane region" description="Helical" evidence="6">
    <location>
        <begin position="51"/>
        <end position="74"/>
    </location>
</feature>
<dbReference type="GO" id="GO:0055085">
    <property type="term" value="P:transmembrane transport"/>
    <property type="evidence" value="ECO:0007669"/>
    <property type="project" value="InterPro"/>
</dbReference>
<gene>
    <name evidence="8" type="ORF">RJT34_29641</name>
</gene>
<dbReference type="Proteomes" id="UP001359559">
    <property type="component" value="Unassembled WGS sequence"/>
</dbReference>
<evidence type="ECO:0000256" key="6">
    <source>
        <dbReference type="SAM" id="Phobius"/>
    </source>
</evidence>
<dbReference type="InterPro" id="IPR001902">
    <property type="entry name" value="SLC26A/SulP_fam"/>
</dbReference>